<reference evidence="1 2" key="1">
    <citation type="submission" date="2021-07" db="EMBL/GenBank/DDBJ databases">
        <title>Karlodiniumbacter phycospheric gen. nov., sp. nov., a phycosphere bacterium isolated from karlodinium veneficum.</title>
        <authorList>
            <person name="Peng Y."/>
            <person name="Jiang L."/>
            <person name="Lee J."/>
        </authorList>
    </citation>
    <scope>NUCLEOTIDE SEQUENCE</scope>
    <source>
        <strain evidence="1 2">N5</strain>
    </source>
</reference>
<evidence type="ECO:0000313" key="1">
    <source>
        <dbReference type="EMBL" id="QXL89901.1"/>
    </source>
</evidence>
<sequence>MTGMGHNKGPSMEAGAGFRRVAWSKARAALLPSLPLEVVRLRVKRAERLGLPYRTYATVHAVTGRDIVGFLFSDNALEMRRGGEMSVAARQRLIKLDGAVARLAAVHAPRDPASVVAAGVLDGAGRAPGLATPWRAARESLQALARDAAVPLDGLVVVAATALEGEWSATGGLGGTIPREVMFPG</sequence>
<gene>
    <name evidence="1" type="ORF">KUL25_10570</name>
</gene>
<dbReference type="AlphaFoldDB" id="A0A975YHY2"/>
<protein>
    <submittedName>
        <fullName evidence="1">Uncharacterized protein</fullName>
    </submittedName>
</protein>
<dbReference type="EMBL" id="CP078073">
    <property type="protein sequence ID" value="QXL89901.1"/>
    <property type="molecule type" value="Genomic_DNA"/>
</dbReference>
<name>A0A975YHY2_9RHOB</name>
<evidence type="ECO:0000313" key="2">
    <source>
        <dbReference type="Proteomes" id="UP000693972"/>
    </source>
</evidence>
<keyword evidence="2" id="KW-1185">Reference proteome</keyword>
<organism evidence="1">
    <name type="scientific">Gymnodinialimonas phycosphaerae</name>
    <dbReference type="NCBI Taxonomy" id="2841589"/>
    <lineage>
        <taxon>Bacteria</taxon>
        <taxon>Pseudomonadati</taxon>
        <taxon>Pseudomonadota</taxon>
        <taxon>Alphaproteobacteria</taxon>
        <taxon>Rhodobacterales</taxon>
        <taxon>Paracoccaceae</taxon>
        <taxon>Gymnodinialimonas</taxon>
    </lineage>
</organism>
<dbReference type="EMBL" id="JAIMBW010000001">
    <property type="protein sequence ID" value="MBY4893208.1"/>
    <property type="molecule type" value="Genomic_DNA"/>
</dbReference>
<proteinExistence type="predicted"/>
<dbReference type="RefSeq" id="WP_257892916.1">
    <property type="nucleotide sequence ID" value="NZ_JAIMBW010000001.1"/>
</dbReference>
<dbReference type="Proteomes" id="UP000693972">
    <property type="component" value="Unassembled WGS sequence"/>
</dbReference>
<accession>A0A975YHY2</accession>